<keyword evidence="2" id="KW-1185">Reference proteome</keyword>
<sequence>MRFLRVLGLAAIVLDLEACPVSFNPDLMRCRQAVMRKLGEASFFMFFF</sequence>
<protein>
    <submittedName>
        <fullName evidence="1">Uncharacterized protein</fullName>
    </submittedName>
</protein>
<dbReference type="EMBL" id="ATJV01000081">
    <property type="protein sequence ID" value="EPZ14451.1"/>
    <property type="molecule type" value="Genomic_DNA"/>
</dbReference>
<evidence type="ECO:0000313" key="1">
    <source>
        <dbReference type="EMBL" id="EPZ14451.1"/>
    </source>
</evidence>
<comment type="caution">
    <text evidence="1">The sequence shown here is derived from an EMBL/GenBank/DDBJ whole genome shotgun (WGS) entry which is preliminary data.</text>
</comment>
<gene>
    <name evidence="1" type="ORF">M622_05575</name>
</gene>
<name>S9ZIN5_9RHOO</name>
<dbReference type="AlphaFoldDB" id="S9ZIN5"/>
<proteinExistence type="predicted"/>
<evidence type="ECO:0000313" key="2">
    <source>
        <dbReference type="Proteomes" id="UP000015455"/>
    </source>
</evidence>
<accession>S9ZIN5</accession>
<reference evidence="1 2" key="1">
    <citation type="submission" date="2013-06" db="EMBL/GenBank/DDBJ databases">
        <title>Draft genome sequence of Thauera terpenica.</title>
        <authorList>
            <person name="Liu B."/>
            <person name="Frostegard A.H."/>
            <person name="Shapleigh J.P."/>
        </authorList>
    </citation>
    <scope>NUCLEOTIDE SEQUENCE [LARGE SCALE GENOMIC DNA]</scope>
    <source>
        <strain evidence="1 2">58Eu</strain>
    </source>
</reference>
<dbReference type="Proteomes" id="UP000015455">
    <property type="component" value="Unassembled WGS sequence"/>
</dbReference>
<organism evidence="1 2">
    <name type="scientific">Thauera terpenica 58Eu</name>
    <dbReference type="NCBI Taxonomy" id="1348657"/>
    <lineage>
        <taxon>Bacteria</taxon>
        <taxon>Pseudomonadati</taxon>
        <taxon>Pseudomonadota</taxon>
        <taxon>Betaproteobacteria</taxon>
        <taxon>Rhodocyclales</taxon>
        <taxon>Zoogloeaceae</taxon>
        <taxon>Thauera</taxon>
    </lineage>
</organism>